<evidence type="ECO:0000313" key="3">
    <source>
        <dbReference type="EMBL" id="KAG8050739.1"/>
    </source>
</evidence>
<feature type="compositionally biased region" description="Basic and acidic residues" evidence="2">
    <location>
        <begin position="87"/>
        <end position="99"/>
    </location>
</feature>
<proteinExistence type="predicted"/>
<feature type="coiled-coil region" evidence="1">
    <location>
        <begin position="297"/>
        <end position="324"/>
    </location>
</feature>
<organism evidence="3 4">
    <name type="scientific">Zizania palustris</name>
    <name type="common">Northern wild rice</name>
    <dbReference type="NCBI Taxonomy" id="103762"/>
    <lineage>
        <taxon>Eukaryota</taxon>
        <taxon>Viridiplantae</taxon>
        <taxon>Streptophyta</taxon>
        <taxon>Embryophyta</taxon>
        <taxon>Tracheophyta</taxon>
        <taxon>Spermatophyta</taxon>
        <taxon>Magnoliopsida</taxon>
        <taxon>Liliopsida</taxon>
        <taxon>Poales</taxon>
        <taxon>Poaceae</taxon>
        <taxon>BOP clade</taxon>
        <taxon>Oryzoideae</taxon>
        <taxon>Oryzeae</taxon>
        <taxon>Zizaniinae</taxon>
        <taxon>Zizania</taxon>
    </lineage>
</organism>
<evidence type="ECO:0000313" key="4">
    <source>
        <dbReference type="Proteomes" id="UP000729402"/>
    </source>
</evidence>
<gene>
    <name evidence="3" type="ORF">GUJ93_ZPchr0009g2358</name>
</gene>
<reference evidence="3" key="2">
    <citation type="submission" date="2021-02" db="EMBL/GenBank/DDBJ databases">
        <authorList>
            <person name="Kimball J.A."/>
            <person name="Haas M.W."/>
            <person name="Macchietto M."/>
            <person name="Kono T."/>
            <person name="Duquette J."/>
            <person name="Shao M."/>
        </authorList>
    </citation>
    <scope>NUCLEOTIDE SEQUENCE</scope>
    <source>
        <tissue evidence="3">Fresh leaf tissue</tissue>
    </source>
</reference>
<evidence type="ECO:0000256" key="1">
    <source>
        <dbReference type="SAM" id="Coils"/>
    </source>
</evidence>
<dbReference type="EMBL" id="JAAALK010000289">
    <property type="protein sequence ID" value="KAG8050739.1"/>
    <property type="molecule type" value="Genomic_DNA"/>
</dbReference>
<reference evidence="3" key="1">
    <citation type="journal article" date="2021" name="bioRxiv">
        <title>Whole Genome Assembly and Annotation of Northern Wild Rice, Zizania palustris L., Supports a Whole Genome Duplication in the Zizania Genus.</title>
        <authorList>
            <person name="Haas M."/>
            <person name="Kono T."/>
            <person name="Macchietto M."/>
            <person name="Millas R."/>
            <person name="McGilp L."/>
            <person name="Shao M."/>
            <person name="Duquette J."/>
            <person name="Hirsch C.N."/>
            <person name="Kimball J."/>
        </authorList>
    </citation>
    <scope>NUCLEOTIDE SEQUENCE</scope>
    <source>
        <tissue evidence="3">Fresh leaf tissue</tissue>
    </source>
</reference>
<dbReference type="Proteomes" id="UP000729402">
    <property type="component" value="Unassembled WGS sequence"/>
</dbReference>
<dbReference type="PANTHER" id="PTHR34466">
    <property type="entry name" value="OS11G0129800 PROTEIN"/>
    <property type="match status" value="1"/>
</dbReference>
<evidence type="ECO:0000256" key="2">
    <source>
        <dbReference type="SAM" id="MobiDB-lite"/>
    </source>
</evidence>
<name>A0A8J5S4X9_ZIZPA</name>
<accession>A0A8J5S4X9</accession>
<feature type="region of interest" description="Disordered" evidence="2">
    <location>
        <begin position="1"/>
        <end position="150"/>
    </location>
</feature>
<dbReference type="OrthoDB" id="660305at2759"/>
<dbReference type="PANTHER" id="PTHR34466:SF3">
    <property type="entry name" value="OS11G0129800 PROTEIN"/>
    <property type="match status" value="1"/>
</dbReference>
<sequence>MASAAFKSTTRRSLHPADDRPGPRKAPVPCPRRFRSVSAAPVRARAGGLGEYAGNTRTNPLFDRSEDSASPSPPLQQPETAGCRGGEAARRERGREVARKGCNGGSERARSVSVSPRRRRAASSPSRETADGGRRRRASEVPSVAGDLQPYRACESDSEIRDVSSEFLSRSKHSVLSSSEIIWQRNHPNVPVQHVLEIPPEFDPDSAEFVSDTSDYATELKKEGIVEIPPEFDPDSAEFVSDTSDYATELKKEGIVEIHDIEHHSTKLQWKQMEIPLEFDPDTVELSPDITKYTTKLKQSHERARKLRADLAVEEQREQELSRMLKGIVTSPNFTEAHKKRPRRKTSIERLKVSRHLAEEAMNYFEECVSISTLDSTDFSSLEDPQLYSVVNAPQKSNNAFFHKGGTHYPTNHQCHYEESDNQTQCSISLTGSDVPDNLTCSRTKLALISRTINNSSDDLSGFDTPHSKSSCFSFTHEPSETVMGHDVQQYLRSLGRGISKELRERGSSYCGDDYVFQKMNADLLMDIVTFENKVDFGGLLVCNIRRF</sequence>
<protein>
    <submittedName>
        <fullName evidence="3">Uncharacterized protein</fullName>
    </submittedName>
</protein>
<dbReference type="AlphaFoldDB" id="A0A8J5S4X9"/>
<comment type="caution">
    <text evidence="3">The sequence shown here is derived from an EMBL/GenBank/DDBJ whole genome shotgun (WGS) entry which is preliminary data.</text>
</comment>
<keyword evidence="4" id="KW-1185">Reference proteome</keyword>
<feature type="compositionally biased region" description="Low complexity" evidence="2">
    <location>
        <begin position="36"/>
        <end position="46"/>
    </location>
</feature>
<keyword evidence="1" id="KW-0175">Coiled coil</keyword>